<accession>A0A2L0EPQ1</accession>
<reference evidence="1 2" key="1">
    <citation type="submission" date="2015-09" db="EMBL/GenBank/DDBJ databases">
        <title>Sorangium comparison.</title>
        <authorList>
            <person name="Zaburannyi N."/>
            <person name="Bunk B."/>
            <person name="Overmann J."/>
            <person name="Mueller R."/>
        </authorList>
    </citation>
    <scope>NUCLEOTIDE SEQUENCE [LARGE SCALE GENOMIC DNA]</scope>
    <source>
        <strain evidence="1 2">So ce26</strain>
    </source>
</reference>
<protein>
    <submittedName>
        <fullName evidence="1">Uncharacterized protein</fullName>
    </submittedName>
</protein>
<sequence>MKIRIVKIAAVRVNDGGETICATVCATSL</sequence>
<dbReference type="AlphaFoldDB" id="A0A2L0EPQ1"/>
<proteinExistence type="predicted"/>
<organism evidence="1 2">
    <name type="scientific">Sorangium cellulosum</name>
    <name type="common">Polyangium cellulosum</name>
    <dbReference type="NCBI Taxonomy" id="56"/>
    <lineage>
        <taxon>Bacteria</taxon>
        <taxon>Pseudomonadati</taxon>
        <taxon>Myxococcota</taxon>
        <taxon>Polyangia</taxon>
        <taxon>Polyangiales</taxon>
        <taxon>Polyangiaceae</taxon>
        <taxon>Sorangium</taxon>
    </lineage>
</organism>
<name>A0A2L0EPQ1_SORCE</name>
<dbReference type="Proteomes" id="UP000238348">
    <property type="component" value="Chromosome"/>
</dbReference>
<evidence type="ECO:0000313" key="1">
    <source>
        <dbReference type="EMBL" id="AUX41266.1"/>
    </source>
</evidence>
<evidence type="ECO:0000313" key="2">
    <source>
        <dbReference type="Proteomes" id="UP000238348"/>
    </source>
</evidence>
<gene>
    <name evidence="1" type="ORF">SOCE26_026760</name>
</gene>
<dbReference type="EMBL" id="CP012673">
    <property type="protein sequence ID" value="AUX41266.1"/>
    <property type="molecule type" value="Genomic_DNA"/>
</dbReference>